<gene>
    <name evidence="2" type="ORF">GA0070606_4156</name>
</gene>
<protein>
    <recommendedName>
        <fullName evidence="4">DUF1963 domain-containing protein</fullName>
    </recommendedName>
</protein>
<evidence type="ECO:0008006" key="4">
    <source>
        <dbReference type="Google" id="ProtNLM"/>
    </source>
</evidence>
<dbReference type="AlphaFoldDB" id="A0A1C6VGW6"/>
<organism evidence="2 3">
    <name type="scientific">Micromonospora citrea</name>
    <dbReference type="NCBI Taxonomy" id="47855"/>
    <lineage>
        <taxon>Bacteria</taxon>
        <taxon>Bacillati</taxon>
        <taxon>Actinomycetota</taxon>
        <taxon>Actinomycetes</taxon>
        <taxon>Micromonosporales</taxon>
        <taxon>Micromonosporaceae</taxon>
        <taxon>Micromonospora</taxon>
    </lineage>
</organism>
<sequence length="375" mass="40980">MALPDAPRGSGAPRHKAREQGREQGGRRRRLTGEPSTAYDLAMITPPLPPDAFAAYPDLEQLGRTATRLHPRPGAVTAADSHVGGPLLWPADEPWPTCGTPHMVREEVPIPVELVNRMRAAERGRRQPHVLAEGEVELHEEIAALVGPGFVGWGSRDGGPVVGFRYVPRPHPVPNPMVALAQLRASDVPDLPRPGGADLLQVLWCPFEHSEGPWGPTVRLRWRREAELTDLLAEPPRGEVGVDRYVPRPCRLHPEQVVEYPHPEELPADLRALAAEDEDYVGTFLAPGWKVGGYADWSLTDLCPTPCPRCAGPTTLTLVVDSSERGAGRWQPTRADGAPDLDAYEPTGVVVGRHGALRVFVCLRCPDVPFLLDQQ</sequence>
<dbReference type="EMBL" id="FMHZ01000002">
    <property type="protein sequence ID" value="SCL65522.1"/>
    <property type="molecule type" value="Genomic_DNA"/>
</dbReference>
<evidence type="ECO:0000313" key="3">
    <source>
        <dbReference type="Proteomes" id="UP000199001"/>
    </source>
</evidence>
<feature type="region of interest" description="Disordered" evidence="1">
    <location>
        <begin position="1"/>
        <end position="35"/>
    </location>
</feature>
<reference evidence="3" key="1">
    <citation type="submission" date="2016-06" db="EMBL/GenBank/DDBJ databases">
        <authorList>
            <person name="Varghese N."/>
            <person name="Submissions Spin"/>
        </authorList>
    </citation>
    <scope>NUCLEOTIDE SEQUENCE [LARGE SCALE GENOMIC DNA]</scope>
    <source>
        <strain evidence="3">DSM 43903</strain>
    </source>
</reference>
<dbReference type="Gene3D" id="2.30.320.10">
    <property type="entry name" value="YwqG-like"/>
    <property type="match status" value="1"/>
</dbReference>
<dbReference type="InterPro" id="IPR035948">
    <property type="entry name" value="YwqG-like_sf"/>
</dbReference>
<evidence type="ECO:0000256" key="1">
    <source>
        <dbReference type="SAM" id="MobiDB-lite"/>
    </source>
</evidence>
<evidence type="ECO:0000313" key="2">
    <source>
        <dbReference type="EMBL" id="SCL65522.1"/>
    </source>
</evidence>
<accession>A0A1C6VGW6</accession>
<dbReference type="Proteomes" id="UP000199001">
    <property type="component" value="Unassembled WGS sequence"/>
</dbReference>
<dbReference type="STRING" id="47855.GA0070606_4156"/>
<name>A0A1C6VGW6_9ACTN</name>
<keyword evidence="3" id="KW-1185">Reference proteome</keyword>
<proteinExistence type="predicted"/>
<dbReference type="SUPFAM" id="SSF103032">
    <property type="entry name" value="Hypothetical protein YwqG"/>
    <property type="match status" value="1"/>
</dbReference>